<dbReference type="EMBL" id="KV425979">
    <property type="protein sequence ID" value="KZV94027.1"/>
    <property type="molecule type" value="Genomic_DNA"/>
</dbReference>
<dbReference type="STRING" id="1314781.A0A165IXQ1"/>
<feature type="region of interest" description="Disordered" evidence="2">
    <location>
        <begin position="215"/>
        <end position="257"/>
    </location>
</feature>
<evidence type="ECO:0000259" key="3">
    <source>
        <dbReference type="Pfam" id="PF19314"/>
    </source>
</evidence>
<feature type="region of interest" description="Disordered" evidence="2">
    <location>
        <begin position="996"/>
        <end position="1022"/>
    </location>
</feature>
<proteinExistence type="inferred from homology"/>
<dbReference type="InParanoid" id="A0A165IXQ1"/>
<dbReference type="Proteomes" id="UP000077266">
    <property type="component" value="Unassembled WGS sequence"/>
</dbReference>
<feature type="compositionally biased region" description="Acidic residues" evidence="2">
    <location>
        <begin position="999"/>
        <end position="1009"/>
    </location>
</feature>
<feature type="compositionally biased region" description="Polar residues" evidence="2">
    <location>
        <begin position="230"/>
        <end position="246"/>
    </location>
</feature>
<feature type="region of interest" description="Disordered" evidence="2">
    <location>
        <begin position="897"/>
        <end position="950"/>
    </location>
</feature>
<evidence type="ECO:0000313" key="4">
    <source>
        <dbReference type="EMBL" id="KZV94027.1"/>
    </source>
</evidence>
<dbReference type="AlphaFoldDB" id="A0A165IXQ1"/>
<feature type="compositionally biased region" description="Basic and acidic residues" evidence="2">
    <location>
        <begin position="1010"/>
        <end position="1022"/>
    </location>
</feature>
<dbReference type="PANTHER" id="PTHR21705">
    <property type="entry name" value="RAI16 PROTEIN-RELATED"/>
    <property type="match status" value="1"/>
</dbReference>
<keyword evidence="5" id="KW-1185">Reference proteome</keyword>
<feature type="compositionally biased region" description="Acidic residues" evidence="2">
    <location>
        <begin position="215"/>
        <end position="227"/>
    </location>
</feature>
<name>A0A165IXQ1_EXIGL</name>
<dbReference type="PANTHER" id="PTHR21705:SF11">
    <property type="entry name" value="FHIP FAMILY PROTEIN CG3558"/>
    <property type="match status" value="1"/>
</dbReference>
<dbReference type="Pfam" id="PF10257">
    <property type="entry name" value="RAI16-like"/>
    <property type="match status" value="1"/>
</dbReference>
<feature type="region of interest" description="Disordered" evidence="2">
    <location>
        <begin position="302"/>
        <end position="325"/>
    </location>
</feature>
<dbReference type="Pfam" id="PF19314">
    <property type="entry name" value="DUF5917"/>
    <property type="match status" value="1"/>
</dbReference>
<evidence type="ECO:0000313" key="5">
    <source>
        <dbReference type="Proteomes" id="UP000077266"/>
    </source>
</evidence>
<reference evidence="4 5" key="1">
    <citation type="journal article" date="2016" name="Mol. Biol. Evol.">
        <title>Comparative Genomics of Early-Diverging Mushroom-Forming Fungi Provides Insights into the Origins of Lignocellulose Decay Capabilities.</title>
        <authorList>
            <person name="Nagy L.G."/>
            <person name="Riley R."/>
            <person name="Tritt A."/>
            <person name="Adam C."/>
            <person name="Daum C."/>
            <person name="Floudas D."/>
            <person name="Sun H."/>
            <person name="Yadav J.S."/>
            <person name="Pangilinan J."/>
            <person name="Larsson K.H."/>
            <person name="Matsuura K."/>
            <person name="Barry K."/>
            <person name="Labutti K."/>
            <person name="Kuo R."/>
            <person name="Ohm R.A."/>
            <person name="Bhattacharya S.S."/>
            <person name="Shirouzu T."/>
            <person name="Yoshinaga Y."/>
            <person name="Martin F.M."/>
            <person name="Grigoriev I.V."/>
            <person name="Hibbett D.S."/>
        </authorList>
    </citation>
    <scope>NUCLEOTIDE SEQUENCE [LARGE SCALE GENOMIC DNA]</scope>
    <source>
        <strain evidence="4 5">HHB12029</strain>
    </source>
</reference>
<evidence type="ECO:0000256" key="2">
    <source>
        <dbReference type="SAM" id="MobiDB-lite"/>
    </source>
</evidence>
<dbReference type="InterPro" id="IPR045669">
    <property type="entry name" value="FHIP_C"/>
</dbReference>
<feature type="domain" description="FHF complex subunit HOOK-interacting protein C-terminal" evidence="3">
    <location>
        <begin position="740"/>
        <end position="784"/>
    </location>
</feature>
<accession>A0A165IXQ1</accession>
<evidence type="ECO:0000256" key="1">
    <source>
        <dbReference type="ARBA" id="ARBA00024336"/>
    </source>
</evidence>
<comment type="similarity">
    <text evidence="1">Belongs to the FHIP family.</text>
</comment>
<gene>
    <name evidence="4" type="ORF">EXIGLDRAFT_612160</name>
</gene>
<dbReference type="OrthoDB" id="5350595at2759"/>
<dbReference type="InterPro" id="IPR019384">
    <property type="entry name" value="FHIP"/>
</dbReference>
<sequence>MDYFTQFLRQTSNQLLPKQPKDHVGDFHVSWTIVKETLEYPDERQLSRGIASTEVPARLKLMVDALVSESTSTEEGTFGPCLEYLLKNDVLGTLVFLSENDRPAGVQAEVLRTVNSMIVSLDEQFLVHSAVHKAVIRLLRTCAGDELQERIDGRSKAMGAAGNISKPAPSEYEEDLVDLLCIICGRIRTYRDLLMIFFHDKNWFQAQTHPLPSLVEEDEEEDEEDADTSLRPSSPTPSQKTVTSAPANAKEDTPVPAAPAKPEYEFLIFNYLLRFVHREGKIGDFARAGLLFLMDVAMSAGSGGNADGAAAEDQQRTTTPGSSADPVAEAELALAEYVLDGDFAEVLGAGLGAVYSVLPSKLEVRPEPHAQGTQTTAMMLGAAGLAGSDEEARRREHEAEKNEMLGIEPSTSAYFRSQLDHFLKLLEFVQDVLRRNEANERAETMHPGVLLGNAITNSILDATKRVFLENILYTSILECSEVDGSAVAVMSYIDVMLRTLKQNHFSDLLVEFLTSEDDSEYARPRARRRMLNLSEAPPMSARARKLSRRKSSAMMLLEMEGAGANRQSMYLTALERFTLKDLILTNLRSESQSTAAAALQLLQTLLSCHCHSAVEKLLIIVRDPSATMFPEPARIAEAEPPRPATPDSDVFIYPGAEPEEEKKFFESVFSQPTTTIATHEREMQLYMNLVAQIDVGHSEDPFSTGYDHYLSDALLAIQSHSCSADLRADEGWKHRLDPNGPLLSALLQSLRQFFANTPERNVALTGVFAQLAMCPTRSLAGWLTFGTASAEAPRPASPVALDGIDGDGDDRSIDGEIDSKLASTTGVLLPLPDMGEQAHPVMHGLFQGLIAQLDRYRSLVNGFDRYLVERRQGLLFAENLNDALSLALELDAPVISAVPPSTPPRPKPTKTKSGPFSFLTPKKKQPAAKATPNASPPGTPPRGGNARAMSASPFAPHYQQTSTIAVEALAAPIPPSGPWTPRKNAGYDVFGGEKSAWADEPEQDDEEEERTQRSAAQKEEGTTRITLSQLLDNVVILEESIKELTAILHARRTLGIDAVRFV</sequence>
<protein>
    <recommendedName>
        <fullName evidence="3">FHF complex subunit HOOK-interacting protein C-terminal domain-containing protein</fullName>
    </recommendedName>
</protein>
<organism evidence="4 5">
    <name type="scientific">Exidia glandulosa HHB12029</name>
    <dbReference type="NCBI Taxonomy" id="1314781"/>
    <lineage>
        <taxon>Eukaryota</taxon>
        <taxon>Fungi</taxon>
        <taxon>Dikarya</taxon>
        <taxon>Basidiomycota</taxon>
        <taxon>Agaricomycotina</taxon>
        <taxon>Agaricomycetes</taxon>
        <taxon>Auriculariales</taxon>
        <taxon>Exidiaceae</taxon>
        <taxon>Exidia</taxon>
    </lineage>
</organism>